<keyword evidence="3" id="KW-0687">Ribonucleoprotein</keyword>
<evidence type="ECO:0000256" key="2">
    <source>
        <dbReference type="ARBA" id="ARBA00035294"/>
    </source>
</evidence>
<dbReference type="Proteomes" id="UP000178797">
    <property type="component" value="Unassembled WGS sequence"/>
</dbReference>
<comment type="function">
    <text evidence="3">Binds together with bS18 to 16S ribosomal RNA.</text>
</comment>
<keyword evidence="3" id="KW-0699">rRNA-binding</keyword>
<dbReference type="PANTHER" id="PTHR21011:SF1">
    <property type="entry name" value="SMALL RIBOSOMAL SUBUNIT PROTEIN BS6M"/>
    <property type="match status" value="1"/>
</dbReference>
<dbReference type="Gene3D" id="3.30.70.60">
    <property type="match status" value="1"/>
</dbReference>
<dbReference type="GO" id="GO:0005840">
    <property type="term" value="C:ribosome"/>
    <property type="evidence" value="ECO:0007669"/>
    <property type="project" value="UniProtKB-KW"/>
</dbReference>
<dbReference type="HAMAP" id="MF_00360">
    <property type="entry name" value="Ribosomal_bS6"/>
    <property type="match status" value="1"/>
</dbReference>
<dbReference type="AlphaFoldDB" id="A0A1F7S1L8"/>
<evidence type="ECO:0000256" key="3">
    <source>
        <dbReference type="HAMAP-Rule" id="MF_00360"/>
    </source>
</evidence>
<comment type="caution">
    <text evidence="4">The sequence shown here is derived from an EMBL/GenBank/DDBJ whole genome shotgun (WGS) entry which is preliminary data.</text>
</comment>
<keyword evidence="3 4" id="KW-0689">Ribosomal protein</keyword>
<keyword evidence="3" id="KW-0694">RNA-binding</keyword>
<comment type="similarity">
    <text evidence="1 3">Belongs to the bacterial ribosomal protein bS6 family.</text>
</comment>
<dbReference type="Pfam" id="PF01250">
    <property type="entry name" value="Ribosomal_S6"/>
    <property type="match status" value="1"/>
</dbReference>
<dbReference type="GO" id="GO:1990904">
    <property type="term" value="C:ribonucleoprotein complex"/>
    <property type="evidence" value="ECO:0007669"/>
    <property type="project" value="UniProtKB-KW"/>
</dbReference>
<proteinExistence type="inferred from homology"/>
<dbReference type="PANTHER" id="PTHR21011">
    <property type="entry name" value="MITOCHONDRIAL 28S RIBOSOMAL PROTEIN S6"/>
    <property type="match status" value="1"/>
</dbReference>
<dbReference type="EMBL" id="MGDE01000019">
    <property type="protein sequence ID" value="OGL47723.1"/>
    <property type="molecule type" value="Genomic_DNA"/>
</dbReference>
<dbReference type="GO" id="GO:0006412">
    <property type="term" value="P:translation"/>
    <property type="evidence" value="ECO:0007669"/>
    <property type="project" value="UniProtKB-UniRule"/>
</dbReference>
<dbReference type="InterPro" id="IPR035980">
    <property type="entry name" value="Ribosomal_bS6_sf"/>
</dbReference>
<accession>A0A1F7S1L8</accession>
<dbReference type="InterPro" id="IPR000529">
    <property type="entry name" value="Ribosomal_bS6"/>
</dbReference>
<evidence type="ECO:0000313" key="5">
    <source>
        <dbReference type="Proteomes" id="UP000178797"/>
    </source>
</evidence>
<dbReference type="GO" id="GO:0070181">
    <property type="term" value="F:small ribosomal subunit rRNA binding"/>
    <property type="evidence" value="ECO:0007669"/>
    <property type="project" value="TreeGrafter"/>
</dbReference>
<organism evidence="4 5">
    <name type="scientific">Candidatus Schekmanbacteria bacterium RBG_16_38_10</name>
    <dbReference type="NCBI Taxonomy" id="1817879"/>
    <lineage>
        <taxon>Bacteria</taxon>
        <taxon>Candidatus Schekmaniibacteriota</taxon>
    </lineage>
</organism>
<dbReference type="GO" id="GO:0005737">
    <property type="term" value="C:cytoplasm"/>
    <property type="evidence" value="ECO:0007669"/>
    <property type="project" value="UniProtKB-ARBA"/>
</dbReference>
<dbReference type="SUPFAM" id="SSF54995">
    <property type="entry name" value="Ribosomal protein S6"/>
    <property type="match status" value="1"/>
</dbReference>
<gene>
    <name evidence="3" type="primary">rpsF</name>
    <name evidence="4" type="ORF">A2W05_11765</name>
</gene>
<name>A0A1F7S1L8_9BACT</name>
<sequence>MKLYEILYIVRPDINEDTIDGKILSKFKQVIEKHNGEILKTEKWGLRKLAYNIKKYEDGYYVLNQVKGDPALVTEIERNLQIDESILRYMTISLEENDLKKNITVVEIPKEDEI</sequence>
<dbReference type="NCBIfam" id="TIGR00166">
    <property type="entry name" value="S6"/>
    <property type="match status" value="1"/>
</dbReference>
<dbReference type="CDD" id="cd00473">
    <property type="entry name" value="bS6"/>
    <property type="match status" value="1"/>
</dbReference>
<dbReference type="GO" id="GO:0003735">
    <property type="term" value="F:structural constituent of ribosome"/>
    <property type="evidence" value="ECO:0007669"/>
    <property type="project" value="InterPro"/>
</dbReference>
<reference evidence="4 5" key="1">
    <citation type="journal article" date="2016" name="Nat. Commun.">
        <title>Thousands of microbial genomes shed light on interconnected biogeochemical processes in an aquifer system.</title>
        <authorList>
            <person name="Anantharaman K."/>
            <person name="Brown C.T."/>
            <person name="Hug L.A."/>
            <person name="Sharon I."/>
            <person name="Castelle C.J."/>
            <person name="Probst A.J."/>
            <person name="Thomas B.C."/>
            <person name="Singh A."/>
            <person name="Wilkins M.J."/>
            <person name="Karaoz U."/>
            <person name="Brodie E.L."/>
            <person name="Williams K.H."/>
            <person name="Hubbard S.S."/>
            <person name="Banfield J.F."/>
        </authorList>
    </citation>
    <scope>NUCLEOTIDE SEQUENCE [LARGE SCALE GENOMIC DNA]</scope>
</reference>
<dbReference type="InterPro" id="IPR014717">
    <property type="entry name" value="Transl_elong_EF1B/ribsomal_bS6"/>
</dbReference>
<evidence type="ECO:0000313" key="4">
    <source>
        <dbReference type="EMBL" id="OGL47723.1"/>
    </source>
</evidence>
<evidence type="ECO:0000256" key="1">
    <source>
        <dbReference type="ARBA" id="ARBA00009512"/>
    </source>
</evidence>
<protein>
    <recommendedName>
        <fullName evidence="2 3">Small ribosomal subunit protein bS6</fullName>
    </recommendedName>
</protein>
<dbReference type="InterPro" id="IPR020814">
    <property type="entry name" value="Ribosomal_S6_plastid/chlpt"/>
</dbReference>